<feature type="domain" description="DUF5753" evidence="1">
    <location>
        <begin position="99"/>
        <end position="272"/>
    </location>
</feature>
<evidence type="ECO:0000313" key="2">
    <source>
        <dbReference type="EMBL" id="GGN28794.1"/>
    </source>
</evidence>
<protein>
    <submittedName>
        <fullName evidence="2">Transcriptional regulator</fullName>
    </submittedName>
</protein>
<gene>
    <name evidence="2" type="ORF">GCM10011609_85270</name>
</gene>
<proteinExistence type="predicted"/>
<name>A0ABQ2IVJ9_9PSEU</name>
<dbReference type="InterPro" id="IPR043917">
    <property type="entry name" value="DUF5753"/>
</dbReference>
<organism evidence="2 3">
    <name type="scientific">Lentzea pudingi</name>
    <dbReference type="NCBI Taxonomy" id="1789439"/>
    <lineage>
        <taxon>Bacteria</taxon>
        <taxon>Bacillati</taxon>
        <taxon>Actinomycetota</taxon>
        <taxon>Actinomycetes</taxon>
        <taxon>Pseudonocardiales</taxon>
        <taxon>Pseudonocardiaceae</taxon>
        <taxon>Lentzea</taxon>
    </lineage>
</organism>
<keyword evidence="3" id="KW-1185">Reference proteome</keyword>
<dbReference type="InterPro" id="IPR010982">
    <property type="entry name" value="Lambda_DNA-bd_dom_sf"/>
</dbReference>
<evidence type="ECO:0000259" key="1">
    <source>
        <dbReference type="Pfam" id="PF19054"/>
    </source>
</evidence>
<comment type="caution">
    <text evidence="2">The sequence shown here is derived from an EMBL/GenBank/DDBJ whole genome shotgun (WGS) entry which is preliminary data.</text>
</comment>
<accession>A0ABQ2IVJ9</accession>
<dbReference type="InterPro" id="IPR001387">
    <property type="entry name" value="Cro/C1-type_HTH"/>
</dbReference>
<sequence length="282" mass="31129">MPKRFSTARGREFGEGLRAALAHAGLSGRAAAELLGCQEAKVSDLVNGKGGSNETELARLLGVCRAKPAECEHLLDLFPDTDVKGWWQQHGSRSPVRNRTFVEHMAVAKKLVSWQPHMIPDALQTAAYARGVLRASSTVPAEEVEARVAARLEMHEQLRRGLSCSFFLHEFALRLCVDSVETQAEQTRHLLRMATRSNTKIRILPADSGAHAGLHGPFTQFSFHQYEPLVWVEGENFSLILEEKAAVKSYETIVDSLGQTSLDADTSKEVITDLLRTIEKSG</sequence>
<dbReference type="EMBL" id="BMNC01000029">
    <property type="protein sequence ID" value="GGN28794.1"/>
    <property type="molecule type" value="Genomic_DNA"/>
</dbReference>
<dbReference type="Pfam" id="PF13560">
    <property type="entry name" value="HTH_31"/>
    <property type="match status" value="1"/>
</dbReference>
<dbReference type="Proteomes" id="UP000597656">
    <property type="component" value="Unassembled WGS sequence"/>
</dbReference>
<reference evidence="3" key="1">
    <citation type="journal article" date="2019" name="Int. J. Syst. Evol. Microbiol.">
        <title>The Global Catalogue of Microorganisms (GCM) 10K type strain sequencing project: providing services to taxonomists for standard genome sequencing and annotation.</title>
        <authorList>
            <consortium name="The Broad Institute Genomics Platform"/>
            <consortium name="The Broad Institute Genome Sequencing Center for Infectious Disease"/>
            <person name="Wu L."/>
            <person name="Ma J."/>
        </authorList>
    </citation>
    <scope>NUCLEOTIDE SEQUENCE [LARGE SCALE GENOMIC DNA]</scope>
    <source>
        <strain evidence="3">CGMCC 4.7319</strain>
    </source>
</reference>
<dbReference type="Pfam" id="PF19054">
    <property type="entry name" value="DUF5753"/>
    <property type="match status" value="1"/>
</dbReference>
<dbReference type="RefSeq" id="WP_189160552.1">
    <property type="nucleotide sequence ID" value="NZ_BMNC01000029.1"/>
</dbReference>
<evidence type="ECO:0000313" key="3">
    <source>
        <dbReference type="Proteomes" id="UP000597656"/>
    </source>
</evidence>
<dbReference type="CDD" id="cd00093">
    <property type="entry name" value="HTH_XRE"/>
    <property type="match status" value="1"/>
</dbReference>
<dbReference type="SUPFAM" id="SSF47413">
    <property type="entry name" value="lambda repressor-like DNA-binding domains"/>
    <property type="match status" value="1"/>
</dbReference>